<evidence type="ECO:0000256" key="4">
    <source>
        <dbReference type="ARBA" id="ARBA00022989"/>
    </source>
</evidence>
<dbReference type="Proteomes" id="UP000268652">
    <property type="component" value="Unassembled WGS sequence"/>
</dbReference>
<evidence type="ECO:0000259" key="8">
    <source>
        <dbReference type="Pfam" id="PF06271"/>
    </source>
</evidence>
<evidence type="ECO:0000256" key="5">
    <source>
        <dbReference type="ARBA" id="ARBA00023136"/>
    </source>
</evidence>
<dbReference type="InterPro" id="IPR010432">
    <property type="entry name" value="RDD"/>
</dbReference>
<evidence type="ECO:0000313" key="9">
    <source>
        <dbReference type="EMBL" id="RKN07835.1"/>
    </source>
</evidence>
<keyword evidence="5 7" id="KW-0472">Membrane</keyword>
<evidence type="ECO:0000256" key="7">
    <source>
        <dbReference type="SAM" id="Phobius"/>
    </source>
</evidence>
<keyword evidence="3 7" id="KW-0812">Transmembrane</keyword>
<dbReference type="Proteomes" id="UP000275024">
    <property type="component" value="Unassembled WGS sequence"/>
</dbReference>
<dbReference type="AlphaFoldDB" id="A0A3A9W3K3"/>
<keyword evidence="4 7" id="KW-1133">Transmembrane helix</keyword>
<keyword evidence="11" id="KW-1185">Reference proteome</keyword>
<evidence type="ECO:0000313" key="11">
    <source>
        <dbReference type="Proteomes" id="UP000268652"/>
    </source>
</evidence>
<keyword evidence="2" id="KW-1003">Cell membrane</keyword>
<feature type="region of interest" description="Disordered" evidence="6">
    <location>
        <begin position="1"/>
        <end position="43"/>
    </location>
</feature>
<dbReference type="GO" id="GO:0005886">
    <property type="term" value="C:plasma membrane"/>
    <property type="evidence" value="ECO:0007669"/>
    <property type="project" value="UniProtKB-SubCell"/>
</dbReference>
<evidence type="ECO:0000313" key="10">
    <source>
        <dbReference type="EMBL" id="RKN20711.1"/>
    </source>
</evidence>
<dbReference type="Pfam" id="PF06271">
    <property type="entry name" value="RDD"/>
    <property type="match status" value="1"/>
</dbReference>
<feature type="transmembrane region" description="Helical" evidence="7">
    <location>
        <begin position="67"/>
        <end position="89"/>
    </location>
</feature>
<evidence type="ECO:0000256" key="2">
    <source>
        <dbReference type="ARBA" id="ARBA00022475"/>
    </source>
</evidence>
<protein>
    <submittedName>
        <fullName evidence="9">RDD family protein</fullName>
    </submittedName>
</protein>
<reference evidence="11 12" key="1">
    <citation type="submission" date="2018-09" db="EMBL/GenBank/DDBJ databases">
        <title>Streptomyces sp. nov. DS1-2, an endophytic actinomycete isolated from roots of Dendrobium scabrilingue.</title>
        <authorList>
            <person name="Kuncharoen N."/>
            <person name="Kudo T."/>
            <person name="Ohkuma M."/>
            <person name="Yuki M."/>
            <person name="Tanasupawat S."/>
        </authorList>
    </citation>
    <scope>NUCLEOTIDE SEQUENCE [LARGE SCALE GENOMIC DNA]</scope>
    <source>
        <strain evidence="9 12">AZ1-7</strain>
        <strain evidence="10 11">DS1-2</strain>
    </source>
</reference>
<evidence type="ECO:0000313" key="12">
    <source>
        <dbReference type="Proteomes" id="UP000275024"/>
    </source>
</evidence>
<organism evidence="9 12">
    <name type="scientific">Streptomyces radicis</name>
    <dbReference type="NCBI Taxonomy" id="1750517"/>
    <lineage>
        <taxon>Bacteria</taxon>
        <taxon>Bacillati</taxon>
        <taxon>Actinomycetota</taxon>
        <taxon>Actinomycetes</taxon>
        <taxon>Kitasatosporales</taxon>
        <taxon>Streptomycetaceae</taxon>
        <taxon>Streptomyces</taxon>
    </lineage>
</organism>
<name>A0A3A9W3K3_9ACTN</name>
<dbReference type="EMBL" id="RBDY01000012">
    <property type="protein sequence ID" value="RKN20711.1"/>
    <property type="molecule type" value="Genomic_DNA"/>
</dbReference>
<comment type="subcellular location">
    <subcellularLocation>
        <location evidence="1">Cell membrane</location>
        <topology evidence="1">Multi-pass membrane protein</topology>
    </subcellularLocation>
</comment>
<feature type="compositionally biased region" description="Pro residues" evidence="6">
    <location>
        <begin position="7"/>
        <end position="19"/>
    </location>
</feature>
<evidence type="ECO:0000256" key="1">
    <source>
        <dbReference type="ARBA" id="ARBA00004651"/>
    </source>
</evidence>
<sequence length="201" mass="21229">MSNDQPRPGPGDEPGPAPPEEQGLPKAPRAGNTDLGGAFGESPFGGPAGAKDPLAGMPSLASLGRRLLARIIDALIVGIPVTFALWPLMGAYNGNDDGGAAYGQQAIVLLVYFLYEGLMLSARGQTVGKMLMRIRVAMLDNGAVPHGNPAWYRAAVYSLPQLLPCIGFIFWLVNVLTCTWDRPYRQCLHDKAAGTVVVSAA</sequence>
<dbReference type="EMBL" id="RBDX01000013">
    <property type="protein sequence ID" value="RKN07835.1"/>
    <property type="molecule type" value="Genomic_DNA"/>
</dbReference>
<dbReference type="OrthoDB" id="9774993at2"/>
<proteinExistence type="predicted"/>
<dbReference type="PANTHER" id="PTHR36115">
    <property type="entry name" value="PROLINE-RICH ANTIGEN HOMOLOG-RELATED"/>
    <property type="match status" value="1"/>
</dbReference>
<feature type="domain" description="RDD" evidence="8">
    <location>
        <begin position="60"/>
        <end position="194"/>
    </location>
</feature>
<dbReference type="InterPro" id="IPR051791">
    <property type="entry name" value="Pra-immunoreactive"/>
</dbReference>
<evidence type="ECO:0000256" key="3">
    <source>
        <dbReference type="ARBA" id="ARBA00022692"/>
    </source>
</evidence>
<evidence type="ECO:0000256" key="6">
    <source>
        <dbReference type="SAM" id="MobiDB-lite"/>
    </source>
</evidence>
<comment type="caution">
    <text evidence="9">The sequence shown here is derived from an EMBL/GenBank/DDBJ whole genome shotgun (WGS) entry which is preliminary data.</text>
</comment>
<gene>
    <name evidence="10" type="ORF">D7318_17615</name>
    <name evidence="9" type="ORF">D7319_17305</name>
</gene>
<dbReference type="RefSeq" id="WP_120698064.1">
    <property type="nucleotide sequence ID" value="NZ_RBDX01000013.1"/>
</dbReference>
<accession>A0A3A9W3K3</accession>
<dbReference type="PANTHER" id="PTHR36115:SF4">
    <property type="entry name" value="MEMBRANE PROTEIN"/>
    <property type="match status" value="1"/>
</dbReference>